<protein>
    <recommendedName>
        <fullName evidence="5">Secreted protein</fullName>
    </recommendedName>
</protein>
<dbReference type="AlphaFoldDB" id="A0A387HA54"/>
<sequence>MTGDGPWHVPIHASERHLMLMFVLVVVALVIVTMAAVLVIGFGQRRGRGLKKRFGPEYEHVVLRHKGDADAAEAELGERVKRHGALKERPLSAEAREGYAAQWVSIQAEFIDSPSKAVSDADTLLSRLVEDRGFPPGKDYDDQVAALSVHHSDHVRGYRDLHTTAQNHGTTQEMREAMIRARGLFIAMTAERPAPSGRPHLDHHGHRDPQHRGPGRHHRKGSTTS</sequence>
<accession>A0A387HA54</accession>
<evidence type="ECO:0008006" key="5">
    <source>
        <dbReference type="Google" id="ProtNLM"/>
    </source>
</evidence>
<keyword evidence="2" id="KW-0472">Membrane</keyword>
<keyword evidence="2" id="KW-0812">Transmembrane</keyword>
<feature type="compositionally biased region" description="Basic residues" evidence="1">
    <location>
        <begin position="213"/>
        <end position="225"/>
    </location>
</feature>
<name>A0A387HA54_9ACTN</name>
<evidence type="ECO:0000256" key="2">
    <source>
        <dbReference type="SAM" id="Phobius"/>
    </source>
</evidence>
<evidence type="ECO:0000313" key="3">
    <source>
        <dbReference type="EMBL" id="AYG79113.1"/>
    </source>
</evidence>
<dbReference type="Proteomes" id="UP000271554">
    <property type="component" value="Chromosome"/>
</dbReference>
<organism evidence="3 4">
    <name type="scientific">Streptomyces hundungensis</name>
    <dbReference type="NCBI Taxonomy" id="1077946"/>
    <lineage>
        <taxon>Bacteria</taxon>
        <taxon>Bacillati</taxon>
        <taxon>Actinomycetota</taxon>
        <taxon>Actinomycetes</taxon>
        <taxon>Kitasatosporales</taxon>
        <taxon>Streptomycetaceae</taxon>
        <taxon>Streptomyces</taxon>
    </lineage>
</organism>
<gene>
    <name evidence="3" type="ORF">DWB77_01223</name>
</gene>
<keyword evidence="2" id="KW-1133">Transmembrane helix</keyword>
<dbReference type="EMBL" id="CP032698">
    <property type="protein sequence ID" value="AYG79113.1"/>
    <property type="molecule type" value="Genomic_DNA"/>
</dbReference>
<reference evidence="3 4" key="1">
    <citation type="submission" date="2018-10" db="EMBL/GenBank/DDBJ databases">
        <title>Relationship between Morphology and Antimicrobial Activity in Streptomyces.</title>
        <authorList>
            <person name="Kang H.J."/>
            <person name="Kim S.B."/>
        </authorList>
    </citation>
    <scope>NUCLEOTIDE SEQUENCE [LARGE SCALE GENOMIC DNA]</scope>
    <source>
        <strain evidence="3 4">BH38</strain>
    </source>
</reference>
<feature type="transmembrane region" description="Helical" evidence="2">
    <location>
        <begin position="20"/>
        <end position="43"/>
    </location>
</feature>
<feature type="region of interest" description="Disordered" evidence="1">
    <location>
        <begin position="192"/>
        <end position="225"/>
    </location>
</feature>
<proteinExistence type="predicted"/>
<feature type="compositionally biased region" description="Basic and acidic residues" evidence="1">
    <location>
        <begin position="199"/>
        <end position="211"/>
    </location>
</feature>
<dbReference type="KEGG" id="shun:DWB77_01223"/>
<keyword evidence="4" id="KW-1185">Reference proteome</keyword>
<evidence type="ECO:0000313" key="4">
    <source>
        <dbReference type="Proteomes" id="UP000271554"/>
    </source>
</evidence>
<evidence type="ECO:0000256" key="1">
    <source>
        <dbReference type="SAM" id="MobiDB-lite"/>
    </source>
</evidence>